<keyword evidence="1" id="KW-1133">Transmembrane helix</keyword>
<dbReference type="STRING" id="407036.SAMN05216243_1044"/>
<keyword evidence="3" id="KW-1185">Reference proteome</keyword>
<evidence type="ECO:0000256" key="1">
    <source>
        <dbReference type="SAM" id="Phobius"/>
    </source>
</evidence>
<feature type="transmembrane region" description="Helical" evidence="1">
    <location>
        <begin position="54"/>
        <end position="81"/>
    </location>
</feature>
<name>A0A1G8WX01_9BACI</name>
<organism evidence="2 3">
    <name type="scientific">Sediminibacillus albus</name>
    <dbReference type="NCBI Taxonomy" id="407036"/>
    <lineage>
        <taxon>Bacteria</taxon>
        <taxon>Bacillati</taxon>
        <taxon>Bacillota</taxon>
        <taxon>Bacilli</taxon>
        <taxon>Bacillales</taxon>
        <taxon>Bacillaceae</taxon>
        <taxon>Sediminibacillus</taxon>
    </lineage>
</organism>
<dbReference type="EMBL" id="FNFL01000001">
    <property type="protein sequence ID" value="SDJ82889.1"/>
    <property type="molecule type" value="Genomic_DNA"/>
</dbReference>
<keyword evidence="1" id="KW-0812">Transmembrane</keyword>
<sequence>MEGIGLIISIAVAIYLAIDAPKHGKNPLLWGILGFILGLLALGIYLIRTDRKVIGWILTIIIAILYLLIILSIGFAFWLFWSLI</sequence>
<keyword evidence="1" id="KW-0472">Membrane</keyword>
<reference evidence="2 3" key="1">
    <citation type="submission" date="2016-10" db="EMBL/GenBank/DDBJ databases">
        <authorList>
            <person name="de Groot N.N."/>
        </authorList>
    </citation>
    <scope>NUCLEOTIDE SEQUENCE [LARGE SCALE GENOMIC DNA]</scope>
    <source>
        <strain evidence="2 3">CGMCC 1.6502</strain>
    </source>
</reference>
<evidence type="ECO:0000313" key="2">
    <source>
        <dbReference type="EMBL" id="SDJ82889.1"/>
    </source>
</evidence>
<dbReference type="RefSeq" id="WP_093211679.1">
    <property type="nucleotide sequence ID" value="NZ_FNFL01000001.1"/>
</dbReference>
<proteinExistence type="predicted"/>
<feature type="transmembrane region" description="Helical" evidence="1">
    <location>
        <begin position="29"/>
        <end position="47"/>
    </location>
</feature>
<gene>
    <name evidence="2" type="ORF">SAMN05216243_1044</name>
</gene>
<dbReference type="Proteomes" id="UP000198694">
    <property type="component" value="Unassembled WGS sequence"/>
</dbReference>
<evidence type="ECO:0000313" key="3">
    <source>
        <dbReference type="Proteomes" id="UP000198694"/>
    </source>
</evidence>
<dbReference type="AlphaFoldDB" id="A0A1G8WX01"/>
<protein>
    <recommendedName>
        <fullName evidence="4">YesK-like protein</fullName>
    </recommendedName>
</protein>
<accession>A0A1G8WX01</accession>
<evidence type="ECO:0008006" key="4">
    <source>
        <dbReference type="Google" id="ProtNLM"/>
    </source>
</evidence>